<keyword evidence="6" id="KW-1015">Disulfide bond</keyword>
<evidence type="ECO:0000256" key="6">
    <source>
        <dbReference type="PIRSR" id="PIRSR002419-1"/>
    </source>
</evidence>
<dbReference type="InterPro" id="IPR018503">
    <property type="entry name" value="Tetraspanin_CS"/>
</dbReference>
<dbReference type="PROSITE" id="PS00421">
    <property type="entry name" value="TM4_1"/>
    <property type="match status" value="1"/>
</dbReference>
<keyword evidence="5 7" id="KW-0472">Membrane</keyword>
<evidence type="ECO:0000256" key="2">
    <source>
        <dbReference type="ARBA" id="ARBA00006840"/>
    </source>
</evidence>
<keyword evidence="3 7" id="KW-0812">Transmembrane</keyword>
<protein>
    <recommendedName>
        <fullName evidence="7">Tetraspanin</fullName>
    </recommendedName>
</protein>
<organism evidence="10">
    <name type="scientific">Taenia asiatica</name>
    <name type="common">Asian tapeworm</name>
    <dbReference type="NCBI Taxonomy" id="60517"/>
    <lineage>
        <taxon>Eukaryota</taxon>
        <taxon>Metazoa</taxon>
        <taxon>Spiralia</taxon>
        <taxon>Lophotrochozoa</taxon>
        <taxon>Platyhelminthes</taxon>
        <taxon>Cestoda</taxon>
        <taxon>Eucestoda</taxon>
        <taxon>Cyclophyllidea</taxon>
        <taxon>Taeniidae</taxon>
        <taxon>Taenia</taxon>
    </lineage>
</organism>
<dbReference type="GO" id="GO:0005886">
    <property type="term" value="C:plasma membrane"/>
    <property type="evidence" value="ECO:0007669"/>
    <property type="project" value="TreeGrafter"/>
</dbReference>
<evidence type="ECO:0000256" key="5">
    <source>
        <dbReference type="ARBA" id="ARBA00023136"/>
    </source>
</evidence>
<dbReference type="InterPro" id="IPR008952">
    <property type="entry name" value="Tetraspanin_EC2_sf"/>
</dbReference>
<feature type="transmembrane region" description="Helical" evidence="7">
    <location>
        <begin position="50"/>
        <end position="72"/>
    </location>
</feature>
<dbReference type="InterPro" id="IPR018499">
    <property type="entry name" value="Tetraspanin/Peripherin"/>
</dbReference>
<proteinExistence type="inferred from homology"/>
<keyword evidence="4 7" id="KW-1133">Transmembrane helix</keyword>
<feature type="transmembrane region" description="Helical" evidence="7">
    <location>
        <begin position="16"/>
        <end position="38"/>
    </location>
</feature>
<comment type="subcellular location">
    <subcellularLocation>
        <location evidence="1 7">Membrane</location>
        <topology evidence="1 7">Multi-pass membrane protein</topology>
    </subcellularLocation>
</comment>
<evidence type="ECO:0000313" key="8">
    <source>
        <dbReference type="EMBL" id="VDK23793.1"/>
    </source>
</evidence>
<reference evidence="10" key="1">
    <citation type="submission" date="2017-02" db="UniProtKB">
        <authorList>
            <consortium name="WormBaseParasite"/>
        </authorList>
    </citation>
    <scope>IDENTIFICATION</scope>
</reference>
<dbReference type="Pfam" id="PF00335">
    <property type="entry name" value="Tetraspanin"/>
    <property type="match status" value="1"/>
</dbReference>
<evidence type="ECO:0000313" key="10">
    <source>
        <dbReference type="WBParaSite" id="TASK_0000185101-mRNA-1"/>
    </source>
</evidence>
<dbReference type="EMBL" id="UYRS01000659">
    <property type="protein sequence ID" value="VDK23793.1"/>
    <property type="molecule type" value="Genomic_DNA"/>
</dbReference>
<dbReference type="STRING" id="60517.A0A0R3VWQ7"/>
<dbReference type="PANTHER" id="PTHR19282:SF544">
    <property type="entry name" value="TETRASPANIN"/>
    <property type="match status" value="1"/>
</dbReference>
<dbReference type="WBParaSite" id="TASK_0000185101-mRNA-1">
    <property type="protein sequence ID" value="TASK_0000185101-mRNA-1"/>
    <property type="gene ID" value="TASK_0000185101"/>
</dbReference>
<dbReference type="PANTHER" id="PTHR19282">
    <property type="entry name" value="TETRASPANIN"/>
    <property type="match status" value="1"/>
</dbReference>
<evidence type="ECO:0000256" key="3">
    <source>
        <dbReference type="ARBA" id="ARBA00022692"/>
    </source>
</evidence>
<feature type="disulfide bond" evidence="6">
    <location>
        <begin position="142"/>
        <end position="160"/>
    </location>
</feature>
<accession>A0A0R3VWQ7</accession>
<evidence type="ECO:0000313" key="9">
    <source>
        <dbReference type="Proteomes" id="UP000282613"/>
    </source>
</evidence>
<gene>
    <name evidence="8" type="ORF">TASK_LOCUS1852</name>
</gene>
<dbReference type="SUPFAM" id="SSF48652">
    <property type="entry name" value="Tetraspanin"/>
    <property type="match status" value="1"/>
</dbReference>
<dbReference type="Proteomes" id="UP000282613">
    <property type="component" value="Unassembled WGS sequence"/>
</dbReference>
<name>A0A0R3VWQ7_TAEAS</name>
<keyword evidence="9" id="KW-1185">Reference proteome</keyword>
<feature type="transmembrane region" description="Helical" evidence="7">
    <location>
        <begin position="84"/>
        <end position="108"/>
    </location>
</feature>
<comment type="similarity">
    <text evidence="2 7">Belongs to the tetraspanin (TM4SF) family.</text>
</comment>
<dbReference type="AlphaFoldDB" id="A0A0R3VWQ7"/>
<dbReference type="PRINTS" id="PR00259">
    <property type="entry name" value="TMFOUR"/>
</dbReference>
<evidence type="ECO:0000256" key="7">
    <source>
        <dbReference type="RuleBase" id="RU361218"/>
    </source>
</evidence>
<sequence>MGVLQGGMKCVKYCTFFFNFIVFVFGLFLAGSGGYLLYQLSLYSNQVGDVVKVFSIALIVLGFIIFIVGFLGCCGACYESPCMLITFAVIVAILLCLQIAVAVFAFMYKDELMDFLSKRFEEVFSSSDTTFRRQIERELHCCGFKMPDVSCGFNVFEKSCWSVITSKVESSMYIIIATAGVLCLIQIAAIIAACCLQSKIRSYAVY</sequence>
<dbReference type="PIRSF" id="PIRSF002419">
    <property type="entry name" value="Tetraspanin"/>
    <property type="match status" value="1"/>
</dbReference>
<evidence type="ECO:0000256" key="1">
    <source>
        <dbReference type="ARBA" id="ARBA00004141"/>
    </source>
</evidence>
<dbReference type="InterPro" id="IPR000301">
    <property type="entry name" value="Tetraspanin_animals"/>
</dbReference>
<feature type="transmembrane region" description="Helical" evidence="7">
    <location>
        <begin position="172"/>
        <end position="196"/>
    </location>
</feature>
<reference evidence="8 9" key="2">
    <citation type="submission" date="2018-11" db="EMBL/GenBank/DDBJ databases">
        <authorList>
            <consortium name="Pathogen Informatics"/>
        </authorList>
    </citation>
    <scope>NUCLEOTIDE SEQUENCE [LARGE SCALE GENOMIC DNA]</scope>
</reference>
<evidence type="ECO:0000256" key="4">
    <source>
        <dbReference type="ARBA" id="ARBA00022989"/>
    </source>
</evidence>
<dbReference type="OrthoDB" id="10033535at2759"/>